<evidence type="ECO:0000256" key="2">
    <source>
        <dbReference type="ARBA" id="ARBA00022448"/>
    </source>
</evidence>
<dbReference type="EMBL" id="SODD01000008">
    <property type="protein sequence ID" value="TDW24709.1"/>
    <property type="molecule type" value="Genomic_DNA"/>
</dbReference>
<evidence type="ECO:0000256" key="7">
    <source>
        <dbReference type="RuleBase" id="RU363032"/>
    </source>
</evidence>
<keyword evidence="5 7" id="KW-1133">Transmembrane helix</keyword>
<keyword evidence="4 7" id="KW-0812">Transmembrane</keyword>
<evidence type="ECO:0000313" key="10">
    <source>
        <dbReference type="Proteomes" id="UP000294743"/>
    </source>
</evidence>
<evidence type="ECO:0000259" key="8">
    <source>
        <dbReference type="PROSITE" id="PS50928"/>
    </source>
</evidence>
<dbReference type="GO" id="GO:0005886">
    <property type="term" value="C:plasma membrane"/>
    <property type="evidence" value="ECO:0007669"/>
    <property type="project" value="UniProtKB-SubCell"/>
</dbReference>
<evidence type="ECO:0000256" key="1">
    <source>
        <dbReference type="ARBA" id="ARBA00004651"/>
    </source>
</evidence>
<keyword evidence="6 7" id="KW-0472">Membrane</keyword>
<reference evidence="9 10" key="1">
    <citation type="submission" date="2019-03" db="EMBL/GenBank/DDBJ databases">
        <title>Genomic Encyclopedia of Type Strains, Phase IV (KMG-IV): sequencing the most valuable type-strain genomes for metagenomic binning, comparative biology and taxonomic classification.</title>
        <authorList>
            <person name="Goeker M."/>
        </authorList>
    </citation>
    <scope>NUCLEOTIDE SEQUENCE [LARGE SCALE GENOMIC DNA]</scope>
    <source>
        <strain evidence="9 10">DSM 28867</strain>
    </source>
</reference>
<feature type="transmembrane region" description="Helical" evidence="7">
    <location>
        <begin position="110"/>
        <end position="134"/>
    </location>
</feature>
<sequence>MGSQISQFFELIIGKVIELIDHILPMEFMNDPIMVKELVNATWETIWMLLASGIVALLLGLLVGVIVTVTNKDGLLENKIIYFVFDKFINFFRAVPFVILIPLMMGLSRVLVGTATGTTGMLVTLVFGIIPFFARQVQSALADVDSGLIEASISMGDSPLQIITRVYIKESIPGLIRSISMTLVSALGLTAMAGQVGGGGLGAFAIRYGYQRHELDATWTTVVIILVIVVIIESSANYFAKKLTH</sequence>
<dbReference type="CDD" id="cd06261">
    <property type="entry name" value="TM_PBP2"/>
    <property type="match status" value="1"/>
</dbReference>
<feature type="transmembrane region" description="Helical" evidence="7">
    <location>
        <begin position="46"/>
        <end position="69"/>
    </location>
</feature>
<comment type="subcellular location">
    <subcellularLocation>
        <location evidence="1 7">Cell membrane</location>
        <topology evidence="1 7">Multi-pass membrane protein</topology>
    </subcellularLocation>
</comment>
<dbReference type="Proteomes" id="UP000294743">
    <property type="component" value="Unassembled WGS sequence"/>
</dbReference>
<dbReference type="GO" id="GO:0048473">
    <property type="term" value="P:D-methionine transmembrane transport"/>
    <property type="evidence" value="ECO:0007669"/>
    <property type="project" value="TreeGrafter"/>
</dbReference>
<dbReference type="PANTHER" id="PTHR30450">
    <property type="entry name" value="ABC TRANSPORTER PERMEASE"/>
    <property type="match status" value="1"/>
</dbReference>
<evidence type="ECO:0000256" key="4">
    <source>
        <dbReference type="ARBA" id="ARBA00022692"/>
    </source>
</evidence>
<evidence type="ECO:0000256" key="3">
    <source>
        <dbReference type="ARBA" id="ARBA00022475"/>
    </source>
</evidence>
<dbReference type="InterPro" id="IPR000515">
    <property type="entry name" value="MetI-like"/>
</dbReference>
<dbReference type="InterPro" id="IPR051322">
    <property type="entry name" value="AA_ABC_Transporter_Permease"/>
</dbReference>
<feature type="transmembrane region" description="Helical" evidence="7">
    <location>
        <begin position="218"/>
        <end position="240"/>
    </location>
</feature>
<dbReference type="PROSITE" id="PS50928">
    <property type="entry name" value="ABC_TM1"/>
    <property type="match status" value="1"/>
</dbReference>
<dbReference type="RefSeq" id="WP_208318296.1">
    <property type="nucleotide sequence ID" value="NZ_SODD01000008.1"/>
</dbReference>
<keyword evidence="3" id="KW-1003">Cell membrane</keyword>
<evidence type="ECO:0000313" key="9">
    <source>
        <dbReference type="EMBL" id="TDW24709.1"/>
    </source>
</evidence>
<dbReference type="Pfam" id="PF00528">
    <property type="entry name" value="BPD_transp_1"/>
    <property type="match status" value="1"/>
</dbReference>
<dbReference type="SUPFAM" id="SSF161098">
    <property type="entry name" value="MetI-like"/>
    <property type="match status" value="1"/>
</dbReference>
<feature type="transmembrane region" description="Helical" evidence="7">
    <location>
        <begin position="183"/>
        <end position="206"/>
    </location>
</feature>
<protein>
    <submittedName>
        <fullName evidence="9">D-methionine transport system permease protein</fullName>
    </submittedName>
</protein>
<organism evidence="9 10">
    <name type="scientific">Breznakia blatticola</name>
    <dbReference type="NCBI Taxonomy" id="1754012"/>
    <lineage>
        <taxon>Bacteria</taxon>
        <taxon>Bacillati</taxon>
        <taxon>Bacillota</taxon>
        <taxon>Erysipelotrichia</taxon>
        <taxon>Erysipelotrichales</taxon>
        <taxon>Erysipelotrichaceae</taxon>
        <taxon>Breznakia</taxon>
    </lineage>
</organism>
<dbReference type="Gene3D" id="1.10.3720.10">
    <property type="entry name" value="MetI-like"/>
    <property type="match status" value="1"/>
</dbReference>
<feature type="transmembrane region" description="Helical" evidence="7">
    <location>
        <begin position="81"/>
        <end position="104"/>
    </location>
</feature>
<comment type="similarity">
    <text evidence="7">Belongs to the binding-protein-dependent transport system permease family.</text>
</comment>
<keyword evidence="2 7" id="KW-0813">Transport</keyword>
<accession>A0A4R8A2D1</accession>
<gene>
    <name evidence="9" type="ORF">EDD63_10865</name>
</gene>
<dbReference type="AlphaFoldDB" id="A0A4R8A2D1"/>
<dbReference type="PANTHER" id="PTHR30450:SF1">
    <property type="entry name" value="D-METHIONINE TRANSPORT SYSTEM PERMEASE PROTEIN METI-RELATED"/>
    <property type="match status" value="1"/>
</dbReference>
<evidence type="ECO:0000256" key="6">
    <source>
        <dbReference type="ARBA" id="ARBA00023136"/>
    </source>
</evidence>
<comment type="caution">
    <text evidence="9">The sequence shown here is derived from an EMBL/GenBank/DDBJ whole genome shotgun (WGS) entry which is preliminary data.</text>
</comment>
<keyword evidence="10" id="KW-1185">Reference proteome</keyword>
<feature type="domain" description="ABC transmembrane type-1" evidence="8">
    <location>
        <begin position="42"/>
        <end position="236"/>
    </location>
</feature>
<evidence type="ECO:0000256" key="5">
    <source>
        <dbReference type="ARBA" id="ARBA00022989"/>
    </source>
</evidence>
<name>A0A4R8A2D1_9FIRM</name>
<proteinExistence type="inferred from homology"/>
<dbReference type="InterPro" id="IPR035906">
    <property type="entry name" value="MetI-like_sf"/>
</dbReference>